<dbReference type="PANTHER" id="PTHR45726">
    <property type="entry name" value="LEUKOTRIENE A-4 HYDROLASE"/>
    <property type="match status" value="1"/>
</dbReference>
<organism evidence="14 15">
    <name type="scientific">Pseudozyma antarctica (strain T-34)</name>
    <name type="common">Yeast</name>
    <name type="synonym">Candida antarctica</name>
    <dbReference type="NCBI Taxonomy" id="1151754"/>
    <lineage>
        <taxon>Eukaryota</taxon>
        <taxon>Fungi</taxon>
        <taxon>Dikarya</taxon>
        <taxon>Basidiomycota</taxon>
        <taxon>Ustilaginomycotina</taxon>
        <taxon>Ustilaginomycetes</taxon>
        <taxon>Ustilaginales</taxon>
        <taxon>Ustilaginaceae</taxon>
        <taxon>Moesziomyces</taxon>
    </lineage>
</organism>
<evidence type="ECO:0000256" key="12">
    <source>
        <dbReference type="SAM" id="MobiDB-lite"/>
    </source>
</evidence>
<feature type="binding site" evidence="11">
    <location>
        <position position="381"/>
    </location>
    <ligand>
        <name>Zn(2+)</name>
        <dbReference type="ChEBI" id="CHEBI:29105"/>
        <note>catalytic</note>
    </ligand>
</feature>
<dbReference type="Gene3D" id="1.10.390.10">
    <property type="entry name" value="Neutral Protease Domain 2"/>
    <property type="match status" value="1"/>
</dbReference>
<evidence type="ECO:0000313" key="14">
    <source>
        <dbReference type="EMBL" id="GAC73421.1"/>
    </source>
</evidence>
<dbReference type="FunFam" id="1.10.390.10:FF:000003">
    <property type="entry name" value="Leukotriene A(4) hydrolase"/>
    <property type="match status" value="1"/>
</dbReference>
<dbReference type="Gene3D" id="2.60.40.1730">
    <property type="entry name" value="tricorn interacting facor f3 domain"/>
    <property type="match status" value="1"/>
</dbReference>
<dbReference type="Proteomes" id="UP000011976">
    <property type="component" value="Unassembled WGS sequence"/>
</dbReference>
<dbReference type="GO" id="GO:0008033">
    <property type="term" value="P:tRNA processing"/>
    <property type="evidence" value="ECO:0007669"/>
    <property type="project" value="InterPro"/>
</dbReference>
<comment type="cofactor">
    <cofactor evidence="11">
        <name>Zn(2+)</name>
        <dbReference type="ChEBI" id="CHEBI:29105"/>
    </cofactor>
    <text evidence="11">Binds 1 zinc ion per subunit.</text>
</comment>
<dbReference type="PANTHER" id="PTHR45726:SF3">
    <property type="entry name" value="LEUKOTRIENE A-4 HYDROLASE"/>
    <property type="match status" value="1"/>
</dbReference>
<dbReference type="InterPro" id="IPR018022">
    <property type="entry name" value="IPT"/>
</dbReference>
<reference evidence="15" key="1">
    <citation type="journal article" date="2013" name="Genome Announc.">
        <title>Genome sequence of the basidiomycetous yeast Pseudozyma antarctica T-34, a producer of the glycolipid biosurfactants mannosylerythritol lipids.</title>
        <authorList>
            <person name="Morita T."/>
            <person name="Koike H."/>
            <person name="Koyama Y."/>
            <person name="Hagiwara H."/>
            <person name="Ito E."/>
            <person name="Fukuoka T."/>
            <person name="Imura T."/>
            <person name="Machida M."/>
            <person name="Kitamoto D."/>
        </authorList>
    </citation>
    <scope>NUCLEOTIDE SEQUENCE [LARGE SCALE GENOMIC DNA]</scope>
    <source>
        <strain evidence="15">T-34</strain>
    </source>
</reference>
<evidence type="ECO:0000256" key="9">
    <source>
        <dbReference type="PIRSR" id="PIRSR634015-1"/>
    </source>
</evidence>
<dbReference type="Gene3D" id="1.25.40.320">
    <property type="entry name" value="Peptidase M1, leukotriene A4 hydrolase/aminopeptidase C-terminal domain"/>
    <property type="match status" value="1"/>
</dbReference>
<evidence type="ECO:0000256" key="8">
    <source>
        <dbReference type="ARBA" id="ARBA00023049"/>
    </source>
</evidence>
<accession>M9LNJ3</accession>
<dbReference type="GO" id="GO:0005829">
    <property type="term" value="C:cytosol"/>
    <property type="evidence" value="ECO:0007669"/>
    <property type="project" value="TreeGrafter"/>
</dbReference>
<evidence type="ECO:0000256" key="3">
    <source>
        <dbReference type="ARBA" id="ARBA00022490"/>
    </source>
</evidence>
<dbReference type="Gene3D" id="3.30.2010.30">
    <property type="match status" value="1"/>
</dbReference>
<dbReference type="STRING" id="1151754.M9LNJ3"/>
<dbReference type="InterPro" id="IPR042097">
    <property type="entry name" value="Aminopeptidase_N-like_N_sf"/>
</dbReference>
<feature type="binding site" evidence="11">
    <location>
        <position position="385"/>
    </location>
    <ligand>
        <name>Zn(2+)</name>
        <dbReference type="ChEBI" id="CHEBI:29105"/>
        <note>catalytic</note>
    </ligand>
</feature>
<comment type="subcellular location">
    <subcellularLocation>
        <location evidence="1">Cytoplasm</location>
    </subcellularLocation>
</comment>
<dbReference type="InterPro" id="IPR001930">
    <property type="entry name" value="Peptidase_M1"/>
</dbReference>
<proteinExistence type="inferred from homology"/>
<protein>
    <recommendedName>
        <fullName evidence="13">Peptidase M1 leukotriene A4 hydrolase/aminopeptidase C-terminal domain-containing protein</fullName>
    </recommendedName>
</protein>
<dbReference type="InterPro" id="IPR049980">
    <property type="entry name" value="LTA4H_cat"/>
</dbReference>
<dbReference type="InterPro" id="IPR034015">
    <property type="entry name" value="M1_LTA4H"/>
</dbReference>
<dbReference type="SUPFAM" id="SSF63737">
    <property type="entry name" value="Leukotriene A4 hydrolase N-terminal domain"/>
    <property type="match status" value="1"/>
</dbReference>
<dbReference type="InterPro" id="IPR014782">
    <property type="entry name" value="Peptidase_M1_dom"/>
</dbReference>
<feature type="binding site" evidence="10">
    <location>
        <begin position="352"/>
        <end position="357"/>
    </location>
    <ligand>
        <name>a peptide</name>
        <dbReference type="ChEBI" id="CHEBI:60466"/>
    </ligand>
</feature>
<keyword evidence="7 11" id="KW-0862">Zinc</keyword>
<keyword evidence="4" id="KW-0645">Protease</keyword>
<feature type="active site" description="Proton donor" evidence="9">
    <location>
        <position position="474"/>
    </location>
</feature>
<gene>
    <name evidence="14" type="ORF">PANT_9d00096</name>
</gene>
<keyword evidence="8" id="KW-0482">Metalloprotease</keyword>
<dbReference type="InterPro" id="IPR015211">
    <property type="entry name" value="Peptidase_M1_C"/>
</dbReference>
<feature type="binding site" evidence="11">
    <location>
        <position position="404"/>
    </location>
    <ligand>
        <name>Zn(2+)</name>
        <dbReference type="ChEBI" id="CHEBI:29105"/>
        <note>catalytic</note>
    </ligand>
</feature>
<dbReference type="HAMAP" id="MF_00185">
    <property type="entry name" value="IPP_trans"/>
    <property type="match status" value="1"/>
</dbReference>
<evidence type="ECO:0000256" key="2">
    <source>
        <dbReference type="ARBA" id="ARBA00010136"/>
    </source>
</evidence>
<dbReference type="Pfam" id="PF01433">
    <property type="entry name" value="Peptidase_M1"/>
    <property type="match status" value="1"/>
</dbReference>
<keyword evidence="6" id="KW-0378">Hydrolase</keyword>
<dbReference type="SUPFAM" id="SSF48371">
    <property type="entry name" value="ARM repeat"/>
    <property type="match status" value="1"/>
</dbReference>
<dbReference type="OrthoDB" id="79562at2759"/>
<evidence type="ECO:0000256" key="10">
    <source>
        <dbReference type="PIRSR" id="PIRSR634015-2"/>
    </source>
</evidence>
<evidence type="ECO:0000256" key="11">
    <source>
        <dbReference type="PIRSR" id="PIRSR634015-3"/>
    </source>
</evidence>
<dbReference type="SMART" id="SM01263">
    <property type="entry name" value="Leuk-A4-hydro_C"/>
    <property type="match status" value="1"/>
</dbReference>
<dbReference type="Pfam" id="PF17900">
    <property type="entry name" value="Peptidase_M1_N"/>
    <property type="match status" value="1"/>
</dbReference>
<evidence type="ECO:0000259" key="13">
    <source>
        <dbReference type="SMART" id="SM01263"/>
    </source>
</evidence>
<feature type="region of interest" description="Disordered" evidence="12">
    <location>
        <begin position="1221"/>
        <end position="1260"/>
    </location>
</feature>
<dbReference type="FunFam" id="2.60.40.1730:FF:000004">
    <property type="entry name" value="Leukotriene A(4) hydrolase"/>
    <property type="match status" value="1"/>
</dbReference>
<feature type="compositionally biased region" description="Basic and acidic residues" evidence="12">
    <location>
        <begin position="1225"/>
        <end position="1240"/>
    </location>
</feature>
<dbReference type="Pfam" id="PF01715">
    <property type="entry name" value="IPPT"/>
    <property type="match status" value="1"/>
</dbReference>
<dbReference type="Pfam" id="PF09127">
    <property type="entry name" value="Leuk-A4-hydro_C"/>
    <property type="match status" value="1"/>
</dbReference>
<dbReference type="InterPro" id="IPR016024">
    <property type="entry name" value="ARM-type_fold"/>
</dbReference>
<name>M9LNJ3_PSEA3</name>
<dbReference type="GO" id="GO:0052381">
    <property type="term" value="F:tRNA dimethylallyltransferase activity"/>
    <property type="evidence" value="ECO:0007669"/>
    <property type="project" value="InterPro"/>
</dbReference>
<dbReference type="GO" id="GO:0006508">
    <property type="term" value="P:proteolysis"/>
    <property type="evidence" value="ECO:0007669"/>
    <property type="project" value="UniProtKB-KW"/>
</dbReference>
<dbReference type="PRINTS" id="PR00756">
    <property type="entry name" value="ALADIPTASE"/>
</dbReference>
<dbReference type="AlphaFoldDB" id="M9LNJ3"/>
<feature type="binding site" evidence="10">
    <location>
        <begin position="661"/>
        <end position="663"/>
    </location>
    <ligand>
        <name>a peptide</name>
        <dbReference type="ChEBI" id="CHEBI:60466"/>
    </ligand>
</feature>
<dbReference type="InterPro" id="IPR038502">
    <property type="entry name" value="M1_LTA-4_hydro/amino_C_sf"/>
</dbReference>
<dbReference type="FunFam" id="3.30.2010.30:FF:000001">
    <property type="entry name" value="Leukotriene A(4) hydrolase"/>
    <property type="match status" value="1"/>
</dbReference>
<feature type="binding site" evidence="10">
    <location>
        <begin position="225"/>
        <end position="227"/>
    </location>
    <ligand>
        <name>a peptide</name>
        <dbReference type="ChEBI" id="CHEBI:60466"/>
    </ligand>
</feature>
<dbReference type="InterPro" id="IPR027417">
    <property type="entry name" value="P-loop_NTPase"/>
</dbReference>
<evidence type="ECO:0000256" key="4">
    <source>
        <dbReference type="ARBA" id="ARBA00022670"/>
    </source>
</evidence>
<dbReference type="Gene3D" id="3.40.50.300">
    <property type="entry name" value="P-loop containing nucleotide triphosphate hydrolases"/>
    <property type="match status" value="1"/>
</dbReference>
<feature type="domain" description="Peptidase M1 leukotriene A4 hydrolase/aminopeptidase C-terminal" evidence="13">
    <location>
        <begin position="558"/>
        <end position="703"/>
    </location>
</feature>
<evidence type="ECO:0000256" key="7">
    <source>
        <dbReference type="ARBA" id="ARBA00022833"/>
    </source>
</evidence>
<comment type="similarity">
    <text evidence="2">Belongs to the peptidase M1 family.</text>
</comment>
<evidence type="ECO:0000256" key="1">
    <source>
        <dbReference type="ARBA" id="ARBA00004496"/>
    </source>
</evidence>
<dbReference type="EMBL" id="DF196775">
    <property type="protein sequence ID" value="GAC73421.1"/>
    <property type="molecule type" value="Genomic_DNA"/>
</dbReference>
<evidence type="ECO:0000313" key="15">
    <source>
        <dbReference type="Proteomes" id="UP000011976"/>
    </source>
</evidence>
<dbReference type="Gene3D" id="1.10.20.140">
    <property type="match status" value="1"/>
</dbReference>
<keyword evidence="5 11" id="KW-0479">Metal-binding</keyword>
<dbReference type="GO" id="GO:0070006">
    <property type="term" value="F:metalloaminopeptidase activity"/>
    <property type="evidence" value="ECO:0007669"/>
    <property type="project" value="UniProtKB-ARBA"/>
</dbReference>
<evidence type="ECO:0000256" key="5">
    <source>
        <dbReference type="ARBA" id="ARBA00022723"/>
    </source>
</evidence>
<dbReference type="SUPFAM" id="SSF52540">
    <property type="entry name" value="P-loop containing nucleoside triphosphate hydrolases"/>
    <property type="match status" value="1"/>
</dbReference>
<dbReference type="CDD" id="cd09599">
    <property type="entry name" value="M1_LTA4H"/>
    <property type="match status" value="1"/>
</dbReference>
<dbReference type="GO" id="GO:0008270">
    <property type="term" value="F:zinc ion binding"/>
    <property type="evidence" value="ECO:0007669"/>
    <property type="project" value="InterPro"/>
</dbReference>
<feature type="active site" description="Proton acceptor" evidence="9">
    <location>
        <position position="382"/>
    </location>
</feature>
<dbReference type="FunFam" id="1.25.40.320:FF:000001">
    <property type="entry name" value="Leukotriene A(4) hydrolase"/>
    <property type="match status" value="1"/>
</dbReference>
<dbReference type="InterPro" id="IPR045357">
    <property type="entry name" value="Aminopeptidase_N-like_N"/>
</dbReference>
<sequence>MLVTSRLTSSIIPPFSVSRSIRSFGPSLRSASLGPSARFSSSRILRLSHLSSSTTPSRFIPRRKFSTASSVRLANMTWTAPDPTSVGAPAPRVPEDKHTHAEVDQYKPVHLHLDWNIDWDARIISGRVSHDIELIQPGLDSITLDASYLKINSVAVQGTKVDYSLGTQRGTLGAPLQIPIPATANKKGDRVHVEIDYATTEHCTALGWLTKQQTAGKTNPFLYSQCQAIHCRSLVPCIDSPSHKITYTATVHSRIPVLMSALKDDDKPSQNGTYHFKQPVGIPSYLIAIVGGDLEFRKLGERTGIWAEPPNADAVQWEFEADAERFLEHAEKVISPYSWTRYDSVVLPPSFPYGGMENANLTTLTPSLVCGDRSLTDVLLHELCHSWSGNLTSCANWTHFWLNEGWTVYLERLLLQDVHGAKEGPAHRGFSYIIGSKALKDALAQFADNPRFQRLIPAFKDGEDPDDAFSSIPYEKGSNFLLYLERTVGGLDNFLPYAKSYFHAFYNRSVTTHEWREHLFKFFESNADATAALNKVDWDAWLHGEGTELPVKMEYDTTLAEQAFSLADRWIKFLEGSAGEKAHFSLDDIKGWNANQVVVFLERLHSGPKVPLAVTQKLDEVYGFSKATNGEVLLRFFEVALEVEGGQYAQQAAEWVKGQGRMKFCRTVYRALNKVEPQLAKKTFTDNRSFYHPIAAAQIEKVSTIDARQSAGDEGRGSRADRGADMHRCGVASDLGLAGAVEMEGEVVTVFGSTGTGKTKLSVELAVALRAEAGRFGAYTSGEVISCDSMQIYKGLDIITNKATPSEMQDIPHHLIGFLDPAGDGDSYDVTRFVADTNWIVSKLRAQAKLPIICGGTTYYLQHLLFPGRLVTTPNADAGVDLEQNETYRGLSGEERELLHQVSPDNEAKVDLATRAAEDSELGMKLWQLLQRLDPAMAQRWHYRDARKIANSLRVYKETGVPHSQWIAQQDSSPIAPVEGVSGYRKLLFWLWCDPPVLRDRLDARVDEMVTRGLEAEVRQMHAIAQTFTHTYTSGIFQTIGYRQFAEYLDRLDTLASSAAKTAAFVEAVEGTKTATRQYAKSQLKWVQNKLVPEVRRAQAAIASGDVELYLLDATNPAEWDDKVRTPALDILARFLRRDALPDPASVSNPRAAEQYLMAGRTANQALTKLGADESAPEGVQTIQANRLYTCDVCTWDPTQPVLVRYVDRDTHRKGRVHRNNVKRRMPDEEKQRRIEEKIRQGQQKAALRRPVHPNTDSQE</sequence>
<dbReference type="SUPFAM" id="SSF55486">
    <property type="entry name" value="Metalloproteases ('zincins'), catalytic domain"/>
    <property type="match status" value="1"/>
</dbReference>
<dbReference type="GO" id="GO:0004301">
    <property type="term" value="F:epoxide hydrolase activity"/>
    <property type="evidence" value="ECO:0007669"/>
    <property type="project" value="TreeGrafter"/>
</dbReference>
<evidence type="ECO:0000256" key="6">
    <source>
        <dbReference type="ARBA" id="ARBA00022801"/>
    </source>
</evidence>
<dbReference type="InterPro" id="IPR027268">
    <property type="entry name" value="Peptidase_M4/M1_CTD_sf"/>
</dbReference>
<keyword evidence="3" id="KW-0963">Cytoplasm</keyword>